<comment type="similarity">
    <text evidence="2">Belongs to the chromate ion transporter (CHR) (TC 2.A.51) family.</text>
</comment>
<keyword evidence="3" id="KW-1003">Cell membrane</keyword>
<reference evidence="8 9" key="1">
    <citation type="submission" date="2016-02" db="EMBL/GenBank/DDBJ databases">
        <title>Genome sequencing of a beta-galactosidase producing bacteria Rhizobium sp. 59.</title>
        <authorList>
            <person name="Wang D."/>
            <person name="Kot W."/>
            <person name="Qin Y."/>
            <person name="Hansen L."/>
            <person name="Naqvi K."/>
            <person name="Rensing C."/>
        </authorList>
    </citation>
    <scope>NUCLEOTIDE SEQUENCE [LARGE SCALE GENOMIC DNA]</scope>
    <source>
        <strain evidence="8 9">59</strain>
    </source>
</reference>
<feature type="transmembrane region" description="Helical" evidence="7">
    <location>
        <begin position="331"/>
        <end position="357"/>
    </location>
</feature>
<sequence length="454" mass="48613">MRERHLSAEAPPHPTLAEAARVWGRIGLLSFGGPAGQIALMHRELVDERRWVSESRFLHALNYCMLLPGPEAQQLATYIGWLLHGTRGGIIAGTLFILPGFFVILSLSTAYALFQETDWLTSLFFGLKAAVLAIVVEAVIRVGRRALKTRFALVLACLAFACLFFFAVPFPLVVFAAGLAGYVMARLQPALGASEAAARAALADKPSVIGADFRQEAASRGRMIRMLCTWLLLWIAPFILIGAAVGFDNTFTAIGLFFSKMAVVTFGGAYAVLAYVAQQAVETYQWLKPGEMLDGLALAETTPGPLVLVLTFVGFMGAFRAPVGLDPLLSGFIGASLATWVTFVPCFLWIFLGAPYVETLRNNRALSAALSAISAAVTGVILNLALWFGLHVLFADVGRFEAGPISMPLPDPATLQPAALALSLLAAILLFRLKRGVVTTLAVCAAAGFLLQLV</sequence>
<feature type="transmembrane region" description="Helical" evidence="7">
    <location>
        <begin position="223"/>
        <end position="247"/>
    </location>
</feature>
<dbReference type="GO" id="GO:0005886">
    <property type="term" value="C:plasma membrane"/>
    <property type="evidence" value="ECO:0007669"/>
    <property type="project" value="UniProtKB-SubCell"/>
</dbReference>
<organism evidence="8 9">
    <name type="scientific">Pararhizobium antarcticum</name>
    <dbReference type="NCBI Taxonomy" id="1798805"/>
    <lineage>
        <taxon>Bacteria</taxon>
        <taxon>Pseudomonadati</taxon>
        <taxon>Pseudomonadota</taxon>
        <taxon>Alphaproteobacteria</taxon>
        <taxon>Hyphomicrobiales</taxon>
        <taxon>Rhizobiaceae</taxon>
        <taxon>Rhizobium/Agrobacterium group</taxon>
        <taxon>Pararhizobium</taxon>
    </lineage>
</organism>
<feature type="transmembrane region" description="Helical" evidence="7">
    <location>
        <begin position="90"/>
        <end position="113"/>
    </location>
</feature>
<dbReference type="GO" id="GO:0015109">
    <property type="term" value="F:chromate transmembrane transporter activity"/>
    <property type="evidence" value="ECO:0007669"/>
    <property type="project" value="InterPro"/>
</dbReference>
<name>A0A657LY37_9HYPH</name>
<proteinExistence type="inferred from homology"/>
<evidence type="ECO:0000256" key="2">
    <source>
        <dbReference type="ARBA" id="ARBA00005262"/>
    </source>
</evidence>
<evidence type="ECO:0000256" key="3">
    <source>
        <dbReference type="ARBA" id="ARBA00022475"/>
    </source>
</evidence>
<dbReference type="RefSeq" id="WP_071831385.1">
    <property type="nucleotide sequence ID" value="NZ_LSRP01000024.1"/>
</dbReference>
<protein>
    <submittedName>
        <fullName evidence="8">Chromate transporter</fullName>
    </submittedName>
</protein>
<comment type="subcellular location">
    <subcellularLocation>
        <location evidence="1">Cell membrane</location>
        <topology evidence="1">Multi-pass membrane protein</topology>
    </subcellularLocation>
</comment>
<feature type="transmembrane region" description="Helical" evidence="7">
    <location>
        <begin position="369"/>
        <end position="394"/>
    </location>
</feature>
<feature type="transmembrane region" description="Helical" evidence="7">
    <location>
        <begin position="253"/>
        <end position="276"/>
    </location>
</feature>
<gene>
    <name evidence="8" type="ORF">AX760_10365</name>
</gene>
<dbReference type="InterPro" id="IPR014047">
    <property type="entry name" value="Chr_Tranpt_l_chain"/>
</dbReference>
<feature type="transmembrane region" description="Helical" evidence="7">
    <location>
        <begin position="152"/>
        <end position="177"/>
    </location>
</feature>
<dbReference type="NCBIfam" id="TIGR00937">
    <property type="entry name" value="2A51"/>
    <property type="match status" value="1"/>
</dbReference>
<evidence type="ECO:0000256" key="6">
    <source>
        <dbReference type="ARBA" id="ARBA00023136"/>
    </source>
</evidence>
<feature type="transmembrane region" description="Helical" evidence="7">
    <location>
        <begin position="119"/>
        <end position="140"/>
    </location>
</feature>
<keyword evidence="9" id="KW-1185">Reference proteome</keyword>
<evidence type="ECO:0000256" key="1">
    <source>
        <dbReference type="ARBA" id="ARBA00004651"/>
    </source>
</evidence>
<keyword evidence="5 7" id="KW-1133">Transmembrane helix</keyword>
<evidence type="ECO:0000256" key="4">
    <source>
        <dbReference type="ARBA" id="ARBA00022692"/>
    </source>
</evidence>
<dbReference type="EMBL" id="LSRP01000024">
    <property type="protein sequence ID" value="OJG00561.1"/>
    <property type="molecule type" value="Genomic_DNA"/>
</dbReference>
<evidence type="ECO:0000313" key="9">
    <source>
        <dbReference type="Proteomes" id="UP000182661"/>
    </source>
</evidence>
<keyword evidence="4 7" id="KW-0812">Transmembrane</keyword>
<dbReference type="PANTHER" id="PTHR33567:SF3">
    <property type="entry name" value="CHROMATE ION TRANSPORTER (EUROFUNG)"/>
    <property type="match status" value="1"/>
</dbReference>
<dbReference type="PANTHER" id="PTHR33567">
    <property type="entry name" value="CHROMATE ION TRANSPORTER (EUROFUNG)"/>
    <property type="match status" value="1"/>
</dbReference>
<dbReference type="InterPro" id="IPR003370">
    <property type="entry name" value="Chromate_transpt"/>
</dbReference>
<dbReference type="Pfam" id="PF02417">
    <property type="entry name" value="Chromate_transp"/>
    <property type="match status" value="2"/>
</dbReference>
<comment type="caution">
    <text evidence="8">The sequence shown here is derived from an EMBL/GenBank/DDBJ whole genome shotgun (WGS) entry which is preliminary data.</text>
</comment>
<feature type="transmembrane region" description="Helical" evidence="7">
    <location>
        <begin position="297"/>
        <end position="319"/>
    </location>
</feature>
<dbReference type="OrthoDB" id="8969999at2"/>
<keyword evidence="6 7" id="KW-0472">Membrane</keyword>
<dbReference type="PIRSF" id="PIRSF004810">
    <property type="entry name" value="ChrA"/>
    <property type="match status" value="1"/>
</dbReference>
<accession>A0A657LY37</accession>
<evidence type="ECO:0000256" key="5">
    <source>
        <dbReference type="ARBA" id="ARBA00022989"/>
    </source>
</evidence>
<evidence type="ECO:0000256" key="7">
    <source>
        <dbReference type="SAM" id="Phobius"/>
    </source>
</evidence>
<feature type="transmembrane region" description="Helical" evidence="7">
    <location>
        <begin position="436"/>
        <end position="453"/>
    </location>
</feature>
<dbReference type="AlphaFoldDB" id="A0A657LY37"/>
<feature type="transmembrane region" description="Helical" evidence="7">
    <location>
        <begin position="414"/>
        <end position="431"/>
    </location>
</feature>
<dbReference type="Proteomes" id="UP000182661">
    <property type="component" value="Unassembled WGS sequence"/>
</dbReference>
<evidence type="ECO:0000313" key="8">
    <source>
        <dbReference type="EMBL" id="OJG00561.1"/>
    </source>
</evidence>